<feature type="domain" description="DUF7897" evidence="1">
    <location>
        <begin position="1"/>
        <end position="598"/>
    </location>
</feature>
<gene>
    <name evidence="2" type="ORF">CQA75_07225</name>
</gene>
<dbReference type="NCBIfam" id="NF033805">
    <property type="entry name" value="invasion_CiaB"/>
    <property type="match status" value="1"/>
</dbReference>
<proteinExistence type="predicted"/>
<sequence>MNNFKEVAKLVKKRKENINIFYELLDSDSWDGYFEHLLNLSELKKEKSTFVAILRRLVDLKEENLVQEWKKNFFKEEKITELKHKFYEEIRKFYEKEHQELIDEIVSRKLLSEFYEILIQGIHEIGVIINSYEISWTKEIIEKNNKILASQFQNLDDAINFLHKNKLYQITPQGEICERSYGVLVRIGNLWKFVPYARFFENETLKLEFAFEKMIERLKNVAKKEDELAYVEYFEKLKNAFCQKDEDKIIGSWQEAELAWMKVKSPLQVGHPLEYYEDHYTHAVALEWDIRLEDESNFDALKFSNEIKQSFIKVYENINIEDEKLKKEVLNNIDKTQLYVCIPMIFYGAELKGLFSAQVVPNDEFVSNIAGKKIFAFLNFVYENTLSKPFMKISSEVFEKDFLDYGREILFFKEDIWKRVYEISTIGHEFGHIFFIASDSEKKMNQSGFFKNIEEYKATTGGLINFFLHEDKELRLPVFHELIKRAISLIAWQKVDEVQPYYTEGLIHLSLLFKSGVLKFEDRLKINFNLEFYEKFKLLVLQTYHDLAKHYTLKLDAKEFLNRFCLIEDKVFMPIEEECKEFVKYYYKLYEKIGNEIDNSGEFELYKAKKSKKNEKKYFNA</sequence>
<organism evidence="2 3">
    <name type="scientific">Campylobacter taeniopygiae</name>
    <dbReference type="NCBI Taxonomy" id="2510188"/>
    <lineage>
        <taxon>Bacteria</taxon>
        <taxon>Pseudomonadati</taxon>
        <taxon>Campylobacterota</taxon>
        <taxon>Epsilonproteobacteria</taxon>
        <taxon>Campylobacterales</taxon>
        <taxon>Campylobacteraceae</taxon>
        <taxon>Campylobacter</taxon>
    </lineage>
</organism>
<dbReference type="Proteomes" id="UP000309584">
    <property type="component" value="Unassembled WGS sequence"/>
</dbReference>
<dbReference type="EMBL" id="NXLY01000014">
    <property type="protein sequence ID" value="TKX33482.1"/>
    <property type="molecule type" value="Genomic_DNA"/>
</dbReference>
<dbReference type="Pfam" id="PF25448">
    <property type="entry name" value="DUF7897"/>
    <property type="match status" value="1"/>
</dbReference>
<accession>A0ABY2TH89</accession>
<name>A0ABY2TH89_9BACT</name>
<protein>
    <recommendedName>
        <fullName evidence="1">DUF7897 domain-containing protein</fullName>
    </recommendedName>
</protein>
<comment type="caution">
    <text evidence="2">The sequence shown here is derived from an EMBL/GenBank/DDBJ whole genome shotgun (WGS) entry which is preliminary data.</text>
</comment>
<evidence type="ECO:0000259" key="1">
    <source>
        <dbReference type="Pfam" id="PF25448"/>
    </source>
</evidence>
<dbReference type="RefSeq" id="WP_137624339.1">
    <property type="nucleotide sequence ID" value="NZ_NXLY01000014.1"/>
</dbReference>
<keyword evidence="3" id="KW-1185">Reference proteome</keyword>
<reference evidence="2 3" key="1">
    <citation type="submission" date="2018-05" db="EMBL/GenBank/DDBJ databases">
        <title>Novel Campyloabacter and Helicobacter Species and Strains.</title>
        <authorList>
            <person name="Mannion A.J."/>
            <person name="Shen Z."/>
            <person name="Fox J.G."/>
        </authorList>
    </citation>
    <scope>NUCLEOTIDE SEQUENCE [LARGE SCALE GENOMIC DNA]</scope>
    <source>
        <strain evidence="3">MIT10-5678</strain>
    </source>
</reference>
<dbReference type="InterPro" id="IPR057219">
    <property type="entry name" value="DUF7897"/>
</dbReference>
<evidence type="ECO:0000313" key="3">
    <source>
        <dbReference type="Proteomes" id="UP000309584"/>
    </source>
</evidence>
<evidence type="ECO:0000313" key="2">
    <source>
        <dbReference type="EMBL" id="TKX33482.1"/>
    </source>
</evidence>